<accession>A0A1A0Q7K2</accession>
<dbReference type="Pfam" id="PF16525">
    <property type="entry name" value="MHB"/>
    <property type="match status" value="1"/>
</dbReference>
<gene>
    <name evidence="3" type="ORF">BST23_05650</name>
</gene>
<dbReference type="InterPro" id="IPR038378">
    <property type="entry name" value="MHB_sf"/>
</dbReference>
<proteinExistence type="predicted"/>
<dbReference type="RefSeq" id="WP_046752686.1">
    <property type="nucleotide sequence ID" value="NZ_LBNO01000045.1"/>
</dbReference>
<evidence type="ECO:0000313" key="3">
    <source>
        <dbReference type="EMBL" id="ORA67863.1"/>
    </source>
</evidence>
<dbReference type="Gene3D" id="1.20.20.20">
    <property type="entry name" value="Haemophore, haem-binding domain"/>
    <property type="match status" value="1"/>
</dbReference>
<sequence length="122" mass="12506">MPDHGKPRLSMAVLAGAAAGAALLGLSPCAGAAPDPAANPPNCSTADLQGVQAGVDASTSAYLFTHPDLNGFMSGLSGLSREQVTDHVKDYMATHPQEKAEMTGIRRPLQDLKNRCGALPAP</sequence>
<accession>A0A0M2ZFV0</accession>
<dbReference type="AlphaFoldDB" id="A0A0M2ZFV0"/>
<dbReference type="OrthoDB" id="7448035at2"/>
<dbReference type="Proteomes" id="UP000192772">
    <property type="component" value="Unassembled WGS sequence"/>
</dbReference>
<feature type="domain" description="Haemophore haem-binding" evidence="2">
    <location>
        <begin position="41"/>
        <end position="117"/>
    </location>
</feature>
<name>A0A0M2ZFV0_9MYCO</name>
<feature type="signal peptide" evidence="1">
    <location>
        <begin position="1"/>
        <end position="32"/>
    </location>
</feature>
<dbReference type="GO" id="GO:0020037">
    <property type="term" value="F:heme binding"/>
    <property type="evidence" value="ECO:0007669"/>
    <property type="project" value="InterPro"/>
</dbReference>
<comment type="caution">
    <text evidence="3">The sequence shown here is derived from an EMBL/GenBank/DDBJ whole genome shotgun (WGS) entry which is preliminary data.</text>
</comment>
<protein>
    <submittedName>
        <fullName evidence="3">Hemophore-related protein</fullName>
    </submittedName>
</protein>
<keyword evidence="1" id="KW-0732">Signal</keyword>
<dbReference type="EMBL" id="MVHP01000004">
    <property type="protein sequence ID" value="ORA67863.1"/>
    <property type="molecule type" value="Genomic_DNA"/>
</dbReference>
<evidence type="ECO:0000313" key="4">
    <source>
        <dbReference type="Proteomes" id="UP000192772"/>
    </source>
</evidence>
<dbReference type="InterPro" id="IPR032407">
    <property type="entry name" value="MHB"/>
</dbReference>
<reference evidence="3 4" key="1">
    <citation type="submission" date="2017-02" db="EMBL/GenBank/DDBJ databases">
        <title>The new phylogeny of genus Mycobacterium.</title>
        <authorList>
            <person name="Tortoli E."/>
            <person name="Trovato A."/>
            <person name="Cirillo D.M."/>
        </authorList>
    </citation>
    <scope>NUCLEOTIDE SEQUENCE [LARGE SCALE GENOMIC DNA]</scope>
    <source>
        <strain evidence="3 4">FI-09383</strain>
    </source>
</reference>
<evidence type="ECO:0000259" key="2">
    <source>
        <dbReference type="Pfam" id="PF16525"/>
    </source>
</evidence>
<evidence type="ECO:0000256" key="1">
    <source>
        <dbReference type="SAM" id="SignalP"/>
    </source>
</evidence>
<feature type="chain" id="PRO_5030011102" evidence="1">
    <location>
        <begin position="33"/>
        <end position="122"/>
    </location>
</feature>
<dbReference type="NCBIfam" id="TIGR04529">
    <property type="entry name" value="MTB_hemophore"/>
    <property type="match status" value="1"/>
</dbReference>
<organism evidence="3 4">
    <name type="scientific">Mycolicibacterium elephantis</name>
    <dbReference type="NCBI Taxonomy" id="81858"/>
    <lineage>
        <taxon>Bacteria</taxon>
        <taxon>Bacillati</taxon>
        <taxon>Actinomycetota</taxon>
        <taxon>Actinomycetes</taxon>
        <taxon>Mycobacteriales</taxon>
        <taxon>Mycobacteriaceae</taxon>
        <taxon>Mycolicibacterium</taxon>
    </lineage>
</organism>